<evidence type="ECO:0000313" key="2">
    <source>
        <dbReference type="EMBL" id="QDP96094.1"/>
    </source>
</evidence>
<evidence type="ECO:0000313" key="3">
    <source>
        <dbReference type="Proteomes" id="UP000319263"/>
    </source>
</evidence>
<dbReference type="EMBL" id="CP041692">
    <property type="protein sequence ID" value="QDP96094.1"/>
    <property type="molecule type" value="Genomic_DNA"/>
</dbReference>
<gene>
    <name evidence="2" type="ORF">FOE78_09455</name>
</gene>
<dbReference type="RefSeq" id="WP_143986060.1">
    <property type="nucleotide sequence ID" value="NZ_CP041692.1"/>
</dbReference>
<dbReference type="InterPro" id="IPR025447">
    <property type="entry name" value="DUF4192"/>
</dbReference>
<accession>A0A516PY42</accession>
<evidence type="ECO:0000256" key="1">
    <source>
        <dbReference type="SAM" id="MobiDB-lite"/>
    </source>
</evidence>
<dbReference type="Proteomes" id="UP000319263">
    <property type="component" value="Chromosome"/>
</dbReference>
<sequence>MTTSLPAISPTDAAPVRLRAEDPGDLLAVLPYLLGYHPTESLVMAVVSDRTIAVGVRVDLIEDPAAIADRFEELARVNRADGVLLVAYSADPAAADRLLLPTITALAEIGVIEALYADGHRWWSRICDQGCCPPEGTEYRIDDNRLAAEAVFSGLTAGSDRSAIEELVRGPAPALMPVLDEVGERMVDEVCRMDVQCRRRLIRELVDDYVGRRSAGQAVQLTDEELVRLACLVVDLWVRDEAWARITRETASFHVELWQQVVSRSEEALASAPLCLLGMAAWVAGQGTLQVCCIERMRRIDPSYSMTDLLQDINDRAIPPGFWRNVRPGLVAALDELSDESAGRLDRAERRPNRAERRPNRAERRRRARRRSRC</sequence>
<feature type="compositionally biased region" description="Basic and acidic residues" evidence="1">
    <location>
        <begin position="342"/>
        <end position="362"/>
    </location>
</feature>
<protein>
    <submittedName>
        <fullName evidence="2">DUF4192 domain-containing protein</fullName>
    </submittedName>
</protein>
<feature type="compositionally biased region" description="Basic residues" evidence="1">
    <location>
        <begin position="363"/>
        <end position="374"/>
    </location>
</feature>
<dbReference type="OrthoDB" id="3264463at2"/>
<reference evidence="2 3" key="1">
    <citation type="submission" date="2019-07" db="EMBL/GenBank/DDBJ databases">
        <title>Microlunatus dokdonensis sp. nov. isolated from the rhizospheric soil of the wild plant Elymus tsukushiensis.</title>
        <authorList>
            <person name="Ghim S.-Y."/>
            <person name="Hwang Y.-J."/>
            <person name="Son J.-S."/>
            <person name="Shin J.-H."/>
        </authorList>
    </citation>
    <scope>NUCLEOTIDE SEQUENCE [LARGE SCALE GENOMIC DNA]</scope>
    <source>
        <strain evidence="2 3">KUDC0627</strain>
    </source>
</reference>
<dbReference type="AlphaFoldDB" id="A0A516PY42"/>
<dbReference type="Pfam" id="PF13830">
    <property type="entry name" value="DUF4192"/>
    <property type="match status" value="1"/>
</dbReference>
<name>A0A516PY42_9ACTN</name>
<proteinExistence type="predicted"/>
<keyword evidence="3" id="KW-1185">Reference proteome</keyword>
<organism evidence="2 3">
    <name type="scientific">Microlunatus elymi</name>
    <dbReference type="NCBI Taxonomy" id="2596828"/>
    <lineage>
        <taxon>Bacteria</taxon>
        <taxon>Bacillati</taxon>
        <taxon>Actinomycetota</taxon>
        <taxon>Actinomycetes</taxon>
        <taxon>Propionibacteriales</taxon>
        <taxon>Propionibacteriaceae</taxon>
        <taxon>Microlunatus</taxon>
    </lineage>
</organism>
<feature type="region of interest" description="Disordered" evidence="1">
    <location>
        <begin position="342"/>
        <end position="374"/>
    </location>
</feature>
<dbReference type="KEGG" id="mik:FOE78_09455"/>